<sequence length="464" mass="50519">MKSHSLSIVAVLLTLTSALPQILPICIVGAGPAGLTAAKKLEDKGRKVVIFERQVTVGGKCQAVYADNTFHPLGALLFSNASYPETLKVIATSGVTSVPLQTGQRWLFDAQSGGVTQAPAITSAFSTLVGQEFQRYAQYCTTIFAPYSVLRYKDGVPQELTVTTSQWLARNNFQALPVLFVQAMVAFGYGDLREVPILYMLQYLTPDILGFFAFFHGVELIDFHKVWVDWTKKSITGPIYLGSTITKIDRSGPLPVIIYKKSDQYGHGPILPQTQVCSSVILAFPPTIPALQAAKIVLTPAETTVFSPLRLIPYFSGAVRLQVPRNLGFSAASPPNIPVAATGAPVSLLTLFNTSNIATTWSWGNNSTTTPVALQLLKDTLSKINKDPRDPAVVGKPVIDKDILGFQQNDYFPHFGPQELAGGWYEKFNKLQGAKNTYYASGLNGFETVEFAIRAGIEIVEAFF</sequence>
<dbReference type="Proteomes" id="UP000177625">
    <property type="component" value="Unassembled WGS sequence"/>
</dbReference>
<dbReference type="PANTHER" id="PTHR42841">
    <property type="entry name" value="AMINE OXIDASE"/>
    <property type="match status" value="1"/>
</dbReference>
<dbReference type="EMBL" id="FJVC01000397">
    <property type="protein sequence ID" value="CZT49876.1"/>
    <property type="molecule type" value="Genomic_DNA"/>
</dbReference>
<dbReference type="Pfam" id="PF13450">
    <property type="entry name" value="NAD_binding_8"/>
    <property type="match status" value="1"/>
</dbReference>
<dbReference type="AlphaFoldDB" id="A0A1E1MLC1"/>
<dbReference type="Gene3D" id="3.50.50.60">
    <property type="entry name" value="FAD/NAD(P)-binding domain"/>
    <property type="match status" value="1"/>
</dbReference>
<proteinExistence type="predicted"/>
<keyword evidence="1" id="KW-0732">Signal</keyword>
<keyword evidence="3" id="KW-1185">Reference proteome</keyword>
<dbReference type="SUPFAM" id="SSF51905">
    <property type="entry name" value="FAD/NAD(P)-binding domain"/>
    <property type="match status" value="1"/>
</dbReference>
<dbReference type="InterPro" id="IPR036188">
    <property type="entry name" value="FAD/NAD-bd_sf"/>
</dbReference>
<reference evidence="3" key="1">
    <citation type="submission" date="2016-03" db="EMBL/GenBank/DDBJ databases">
        <authorList>
            <person name="Guldener U."/>
        </authorList>
    </citation>
    <scope>NUCLEOTIDE SEQUENCE [LARGE SCALE GENOMIC DNA]</scope>
</reference>
<evidence type="ECO:0000256" key="1">
    <source>
        <dbReference type="SAM" id="SignalP"/>
    </source>
</evidence>
<accession>A0A1E1MLC1</accession>
<name>A0A1E1MLC1_RHYSE</name>
<feature type="chain" id="PRO_5009448452" description="Amine oxidase domain-containing protein" evidence="1">
    <location>
        <begin position="19"/>
        <end position="464"/>
    </location>
</feature>
<feature type="signal peptide" evidence="1">
    <location>
        <begin position="1"/>
        <end position="18"/>
    </location>
</feature>
<gene>
    <name evidence="2" type="ORF">RSE6_10776</name>
</gene>
<organism evidence="2 3">
    <name type="scientific">Rhynchosporium secalis</name>
    <name type="common">Barley scald fungus</name>
    <dbReference type="NCBI Taxonomy" id="38038"/>
    <lineage>
        <taxon>Eukaryota</taxon>
        <taxon>Fungi</taxon>
        <taxon>Dikarya</taxon>
        <taxon>Ascomycota</taxon>
        <taxon>Pezizomycotina</taxon>
        <taxon>Leotiomycetes</taxon>
        <taxon>Helotiales</taxon>
        <taxon>Ploettnerulaceae</taxon>
        <taxon>Rhynchosporium</taxon>
    </lineage>
</organism>
<dbReference type="Gene3D" id="3.30.70.1990">
    <property type="match status" value="1"/>
</dbReference>
<dbReference type="PRINTS" id="PR00419">
    <property type="entry name" value="ADXRDTASE"/>
</dbReference>
<evidence type="ECO:0008006" key="4">
    <source>
        <dbReference type="Google" id="ProtNLM"/>
    </source>
</evidence>
<dbReference type="Gene3D" id="1.10.405.20">
    <property type="match status" value="1"/>
</dbReference>
<evidence type="ECO:0000313" key="3">
    <source>
        <dbReference type="Proteomes" id="UP000177625"/>
    </source>
</evidence>
<protein>
    <recommendedName>
        <fullName evidence="4">Amine oxidase domain-containing protein</fullName>
    </recommendedName>
</protein>
<evidence type="ECO:0000313" key="2">
    <source>
        <dbReference type="EMBL" id="CZT49876.1"/>
    </source>
</evidence>